<dbReference type="AlphaFoldDB" id="A0A5N0V7H2"/>
<dbReference type="Pfam" id="PF02575">
    <property type="entry name" value="YbaB_DNA_bd"/>
    <property type="match status" value="1"/>
</dbReference>
<accession>A0A5N0V7H2</accession>
<dbReference type="Proteomes" id="UP000319769">
    <property type="component" value="Unassembled WGS sequence"/>
</dbReference>
<dbReference type="OrthoDB" id="3625992at2"/>
<organism evidence="1 2">
    <name type="scientific">Amycolatopsis acidicola</name>
    <dbReference type="NCBI Taxonomy" id="2596893"/>
    <lineage>
        <taxon>Bacteria</taxon>
        <taxon>Bacillati</taxon>
        <taxon>Actinomycetota</taxon>
        <taxon>Actinomycetes</taxon>
        <taxon>Pseudonocardiales</taxon>
        <taxon>Pseudonocardiaceae</taxon>
        <taxon>Amycolatopsis</taxon>
    </lineage>
</organism>
<dbReference type="InterPro" id="IPR036894">
    <property type="entry name" value="YbaB-like_sf"/>
</dbReference>
<reference evidence="1" key="1">
    <citation type="submission" date="2019-09" db="EMBL/GenBank/DDBJ databases">
        <authorList>
            <person name="Teo W.F.A."/>
            <person name="Duangmal K."/>
        </authorList>
    </citation>
    <scope>NUCLEOTIDE SEQUENCE [LARGE SCALE GENOMIC DNA]</scope>
    <source>
        <strain evidence="1">K81G1</strain>
    </source>
</reference>
<keyword evidence="2" id="KW-1185">Reference proteome</keyword>
<dbReference type="InterPro" id="IPR004401">
    <property type="entry name" value="YbaB/EbfC"/>
</dbReference>
<sequence length="118" mass="13070">MYADYQQMAEEVRTAQRHLAEIRATAESDDGLVSATVGSSGELTELQLDPRIYHTPDSARLSRAITETIRQAAEDAHRQAFTILARHLPADASPEQADLRFDPLLTALDREVEGGQPR</sequence>
<dbReference type="EMBL" id="VMNW02000017">
    <property type="protein sequence ID" value="KAA9161408.1"/>
    <property type="molecule type" value="Genomic_DNA"/>
</dbReference>
<dbReference type="Gene3D" id="3.30.1310.10">
    <property type="entry name" value="Nucleoid-associated protein YbaB-like domain"/>
    <property type="match status" value="1"/>
</dbReference>
<gene>
    <name evidence="1" type="ORF">FPZ12_014315</name>
</gene>
<name>A0A5N0V7H2_9PSEU</name>
<evidence type="ECO:0000313" key="1">
    <source>
        <dbReference type="EMBL" id="KAA9161408.1"/>
    </source>
</evidence>
<comment type="caution">
    <text evidence="1">The sequence shown here is derived from an EMBL/GenBank/DDBJ whole genome shotgun (WGS) entry which is preliminary data.</text>
</comment>
<protein>
    <submittedName>
        <fullName evidence="1">YbaB/EbfC family nucleoid-associated protein</fullName>
    </submittedName>
</protein>
<proteinExistence type="predicted"/>
<dbReference type="SUPFAM" id="SSF82607">
    <property type="entry name" value="YbaB-like"/>
    <property type="match status" value="1"/>
</dbReference>
<dbReference type="GO" id="GO:0003677">
    <property type="term" value="F:DNA binding"/>
    <property type="evidence" value="ECO:0007669"/>
    <property type="project" value="InterPro"/>
</dbReference>
<evidence type="ECO:0000313" key="2">
    <source>
        <dbReference type="Proteomes" id="UP000319769"/>
    </source>
</evidence>